<dbReference type="PANTHER" id="PTHR47504:SF5">
    <property type="entry name" value="RIGHT ORIGIN-BINDING PROTEIN"/>
    <property type="match status" value="1"/>
</dbReference>
<keyword evidence="3" id="KW-0804">Transcription</keyword>
<dbReference type="SUPFAM" id="SSF55136">
    <property type="entry name" value="Probable bacterial effector-binding domain"/>
    <property type="match status" value="1"/>
</dbReference>
<evidence type="ECO:0000313" key="5">
    <source>
        <dbReference type="EMBL" id="MCZ2721853.1"/>
    </source>
</evidence>
<proteinExistence type="predicted"/>
<dbReference type="Pfam" id="PF12833">
    <property type="entry name" value="HTH_18"/>
    <property type="match status" value="1"/>
</dbReference>
<evidence type="ECO:0000256" key="1">
    <source>
        <dbReference type="ARBA" id="ARBA00023015"/>
    </source>
</evidence>
<dbReference type="InterPro" id="IPR011256">
    <property type="entry name" value="Reg_factor_effector_dom_sf"/>
</dbReference>
<evidence type="ECO:0000256" key="2">
    <source>
        <dbReference type="ARBA" id="ARBA00023125"/>
    </source>
</evidence>
<keyword evidence="1" id="KW-0805">Transcription regulation</keyword>
<dbReference type="InterPro" id="IPR050959">
    <property type="entry name" value="MarA-like"/>
</dbReference>
<organism evidence="5 6">
    <name type="scientific">Marinomonas phaeophyticola</name>
    <dbReference type="NCBI Taxonomy" id="3004091"/>
    <lineage>
        <taxon>Bacteria</taxon>
        <taxon>Pseudomonadati</taxon>
        <taxon>Pseudomonadota</taxon>
        <taxon>Gammaproteobacteria</taxon>
        <taxon>Oceanospirillales</taxon>
        <taxon>Oceanospirillaceae</taxon>
        <taxon>Marinomonas</taxon>
    </lineage>
</organism>
<dbReference type="Proteomes" id="UP001149719">
    <property type="component" value="Unassembled WGS sequence"/>
</dbReference>
<dbReference type="Pfam" id="PF14526">
    <property type="entry name" value="Cass2"/>
    <property type="match status" value="1"/>
</dbReference>
<dbReference type="InterPro" id="IPR029441">
    <property type="entry name" value="Cass2"/>
</dbReference>
<evidence type="ECO:0000256" key="3">
    <source>
        <dbReference type="ARBA" id="ARBA00023163"/>
    </source>
</evidence>
<dbReference type="InterPro" id="IPR018060">
    <property type="entry name" value="HTH_AraC"/>
</dbReference>
<dbReference type="SMART" id="SM00871">
    <property type="entry name" value="AraC_E_bind"/>
    <property type="match status" value="1"/>
</dbReference>
<protein>
    <submittedName>
        <fullName evidence="5">Helix-turn-helix domain-containing protein</fullName>
    </submittedName>
</protein>
<gene>
    <name evidence="5" type="ORF">O1D97_09380</name>
</gene>
<keyword evidence="6" id="KW-1185">Reference proteome</keyword>
<dbReference type="SMART" id="SM00342">
    <property type="entry name" value="HTH_ARAC"/>
    <property type="match status" value="1"/>
</dbReference>
<dbReference type="SUPFAM" id="SSF46689">
    <property type="entry name" value="Homeodomain-like"/>
    <property type="match status" value="2"/>
</dbReference>
<dbReference type="PROSITE" id="PS01124">
    <property type="entry name" value="HTH_ARAC_FAMILY_2"/>
    <property type="match status" value="1"/>
</dbReference>
<accession>A0ABT4JTY2</accession>
<dbReference type="PANTHER" id="PTHR47504">
    <property type="entry name" value="RIGHT ORIGIN-BINDING PROTEIN"/>
    <property type="match status" value="1"/>
</dbReference>
<dbReference type="Gene3D" id="3.20.80.10">
    <property type="entry name" value="Regulatory factor, effector binding domain"/>
    <property type="match status" value="1"/>
</dbReference>
<dbReference type="Gene3D" id="1.10.10.60">
    <property type="entry name" value="Homeodomain-like"/>
    <property type="match status" value="2"/>
</dbReference>
<dbReference type="EMBL" id="JAPUBN010000015">
    <property type="protein sequence ID" value="MCZ2721853.1"/>
    <property type="molecule type" value="Genomic_DNA"/>
</dbReference>
<evidence type="ECO:0000313" key="6">
    <source>
        <dbReference type="Proteomes" id="UP001149719"/>
    </source>
</evidence>
<comment type="caution">
    <text evidence="5">The sequence shown here is derived from an EMBL/GenBank/DDBJ whole genome shotgun (WGS) entry which is preliminary data.</text>
</comment>
<dbReference type="RefSeq" id="WP_269124991.1">
    <property type="nucleotide sequence ID" value="NZ_JAPUBN010000015.1"/>
</dbReference>
<evidence type="ECO:0000259" key="4">
    <source>
        <dbReference type="PROSITE" id="PS01124"/>
    </source>
</evidence>
<dbReference type="InterPro" id="IPR010499">
    <property type="entry name" value="AraC_E-bd"/>
</dbReference>
<sequence>MALTTRFTRIEKILDYIHANLDKSINVTEIAEQSCWSRWQLQRVFLETTGLTVAQYIRELRLSHAAEQLLSSNAKHFEIALECGFESDVSFSRAFKQLFSCSPREYRQRGQRHGLRTPLLCHTTSKSPWTPTKAFMQIRIESHNAFTLYGISTWVHGLSSSKPNFQTSVPKLWKWLENQHSLYQQSQSRLHLEENALGVVNTYDNSDYPQQVLYWAGYQSTHRDPLPFEEILEVPTQEYAVIPIHGNAQAIKEALTWFLCHWLPESNYDGVSGFELEKYEPNYDANNPDSDMEYWIPIRPHTQTA</sequence>
<feature type="domain" description="HTH araC/xylS-type" evidence="4">
    <location>
        <begin position="11"/>
        <end position="109"/>
    </location>
</feature>
<name>A0ABT4JTY2_9GAMM</name>
<dbReference type="InterPro" id="IPR009057">
    <property type="entry name" value="Homeodomain-like_sf"/>
</dbReference>
<reference evidence="5" key="1">
    <citation type="submission" date="2022-12" db="EMBL/GenBank/DDBJ databases">
        <title>Marinomonas 15G1-11 sp. nov, isolated from marine algae.</title>
        <authorList>
            <person name="Butt M."/>
            <person name="Choi D.G."/>
            <person name="Kim J.M."/>
            <person name="Lee J.K."/>
            <person name="Baek J.H."/>
            <person name="Jeon C.O."/>
        </authorList>
    </citation>
    <scope>NUCLEOTIDE SEQUENCE</scope>
    <source>
        <strain evidence="5">15G1-11</strain>
    </source>
</reference>
<keyword evidence="2" id="KW-0238">DNA-binding</keyword>